<dbReference type="EMBL" id="NBTM02000001">
    <property type="protein sequence ID" value="PNL92281.1"/>
    <property type="molecule type" value="Genomic_DNA"/>
</dbReference>
<dbReference type="HAMAP" id="MF_01965">
    <property type="entry name" value="NADHX_dehydratase"/>
    <property type="match status" value="1"/>
</dbReference>
<keyword evidence="1 6" id="KW-0547">Nucleotide-binding</keyword>
<evidence type="ECO:0000256" key="5">
    <source>
        <dbReference type="ARBA" id="ARBA00023239"/>
    </source>
</evidence>
<evidence type="ECO:0000259" key="7">
    <source>
        <dbReference type="PROSITE" id="PS51383"/>
    </source>
</evidence>
<dbReference type="Gene3D" id="3.40.1190.20">
    <property type="match status" value="1"/>
</dbReference>
<evidence type="ECO:0000313" key="9">
    <source>
        <dbReference type="Proteomes" id="UP000192813"/>
    </source>
</evidence>
<evidence type="ECO:0000313" key="8">
    <source>
        <dbReference type="EMBL" id="PNL92281.1"/>
    </source>
</evidence>
<dbReference type="InterPro" id="IPR000631">
    <property type="entry name" value="CARKD"/>
</dbReference>
<organism evidence="8 9">
    <name type="scientific">Aerococcus viridans</name>
    <dbReference type="NCBI Taxonomy" id="1377"/>
    <lineage>
        <taxon>Bacteria</taxon>
        <taxon>Bacillati</taxon>
        <taxon>Bacillota</taxon>
        <taxon>Bacilli</taxon>
        <taxon>Lactobacillales</taxon>
        <taxon>Aerococcaceae</taxon>
        <taxon>Aerococcus</taxon>
    </lineage>
</organism>
<comment type="similarity">
    <text evidence="6">Belongs to the NnrD/CARKD family.</text>
</comment>
<keyword evidence="2 6" id="KW-0067">ATP-binding</keyword>
<evidence type="ECO:0000256" key="3">
    <source>
        <dbReference type="ARBA" id="ARBA00022857"/>
    </source>
</evidence>
<dbReference type="GO" id="GO:0110051">
    <property type="term" value="P:metabolite repair"/>
    <property type="evidence" value="ECO:0007669"/>
    <property type="project" value="TreeGrafter"/>
</dbReference>
<comment type="cofactor">
    <cofactor evidence="6">
        <name>Mg(2+)</name>
        <dbReference type="ChEBI" id="CHEBI:18420"/>
    </cofactor>
</comment>
<comment type="subunit">
    <text evidence="6">Homotetramer.</text>
</comment>
<reference evidence="9" key="1">
    <citation type="submission" date="2017-12" db="EMBL/GenBank/DDBJ databases">
        <title>FDA dAtabase for Regulatory Grade micrObial Sequences (FDA-ARGOS): Supporting development and validation of Infectious Disease Dx tests.</title>
        <authorList>
            <person name="Hoffmann M."/>
            <person name="Allard M."/>
            <person name="Evans P."/>
            <person name="Brown E."/>
            <person name="Tallon L."/>
            <person name="Sadzewicz L."/>
            <person name="Sengamalay N."/>
            <person name="Ott S."/>
            <person name="Godinez A."/>
            <person name="Nagaraj S."/>
            <person name="Vavikolanu K."/>
            <person name="Aluvathingal J."/>
            <person name="Nadendla S."/>
            <person name="Sichtig H."/>
        </authorList>
    </citation>
    <scope>NUCLEOTIDE SEQUENCE [LARGE SCALE GENOMIC DNA]</scope>
    <source>
        <strain evidence="9">FDAARGOS_249</strain>
    </source>
</reference>
<evidence type="ECO:0000256" key="6">
    <source>
        <dbReference type="HAMAP-Rule" id="MF_01965"/>
    </source>
</evidence>
<accession>A0A2J9PQE4</accession>
<gene>
    <name evidence="6" type="primary">nnrD</name>
    <name evidence="8" type="ORF">A6J77_008580</name>
</gene>
<sequence>MVVTLSKVDLNLTAIKNLIPVRAVDAYKNLFGHVLIIAGNRAMGGAAQMATMATVNSGAGLTTIATDSANLPAIHTVLPEAMIIDWADVSAIKQMIGKVDVLLVGPGFGMNNLDLWQLIKNIIASAKRSLKIILDADALNLLAADLAEDEEKTIQELLTPDNQHEIILTPHQGEWRTLTAGKIQADDQASIQNWVDQAGAILVLKGSSTEIYAPNKSVSYRNPGGNPGMAIGGMGDTLAGMIAGLAGQVNKTADAVKLAVFLHSYIGDQLYEDHYVVLPSQISKRIPYAMKEISKKVI</sequence>
<name>A0A2J9PQE4_9LACT</name>
<feature type="binding site" evidence="6">
    <location>
        <position position="46"/>
    </location>
    <ligand>
        <name>(6S)-NADPHX</name>
        <dbReference type="ChEBI" id="CHEBI:64076"/>
    </ligand>
</feature>
<dbReference type="CDD" id="cd01171">
    <property type="entry name" value="YXKO-related"/>
    <property type="match status" value="1"/>
</dbReference>
<proteinExistence type="inferred from homology"/>
<dbReference type="PROSITE" id="PS51383">
    <property type="entry name" value="YJEF_C_3"/>
    <property type="match status" value="1"/>
</dbReference>
<dbReference type="PANTHER" id="PTHR12592:SF0">
    <property type="entry name" value="ATP-DEPENDENT (S)-NAD(P)H-HYDRATE DEHYDRATASE"/>
    <property type="match status" value="1"/>
</dbReference>
<dbReference type="GO" id="GO:0005524">
    <property type="term" value="F:ATP binding"/>
    <property type="evidence" value="ECO:0007669"/>
    <property type="project" value="UniProtKB-KW"/>
</dbReference>
<feature type="binding site" evidence="6">
    <location>
        <position position="107"/>
    </location>
    <ligand>
        <name>(6S)-NADPHX</name>
        <dbReference type="ChEBI" id="CHEBI:64076"/>
    </ligand>
</feature>
<comment type="catalytic activity">
    <reaction evidence="6">
        <text>(6S)-NADPHX + ADP = AMP + phosphate + NADPH + H(+)</text>
        <dbReference type="Rhea" id="RHEA:32235"/>
        <dbReference type="ChEBI" id="CHEBI:15378"/>
        <dbReference type="ChEBI" id="CHEBI:43474"/>
        <dbReference type="ChEBI" id="CHEBI:57783"/>
        <dbReference type="ChEBI" id="CHEBI:64076"/>
        <dbReference type="ChEBI" id="CHEBI:456215"/>
        <dbReference type="ChEBI" id="CHEBI:456216"/>
        <dbReference type="EC" id="4.2.1.136"/>
    </reaction>
</comment>
<feature type="binding site" evidence="6">
    <location>
        <position position="235"/>
    </location>
    <ligand>
        <name>AMP</name>
        <dbReference type="ChEBI" id="CHEBI:456215"/>
    </ligand>
</feature>
<protein>
    <recommendedName>
        <fullName evidence="6">ADP-dependent (S)-NAD(P)H-hydrate dehydratase</fullName>
        <ecNumber evidence="6">4.2.1.136</ecNumber>
    </recommendedName>
    <alternativeName>
        <fullName evidence="6">ADP-dependent NAD(P)HX dehydratase</fullName>
    </alternativeName>
</protein>
<dbReference type="SUPFAM" id="SSF53613">
    <property type="entry name" value="Ribokinase-like"/>
    <property type="match status" value="1"/>
</dbReference>
<keyword evidence="3 6" id="KW-0521">NADP</keyword>
<dbReference type="GO" id="GO:0052855">
    <property type="term" value="F:ADP-dependent NAD(P)H-hydrate dehydratase activity"/>
    <property type="evidence" value="ECO:0007669"/>
    <property type="project" value="UniProtKB-UniRule"/>
</dbReference>
<dbReference type="NCBIfam" id="TIGR00196">
    <property type="entry name" value="yjeF_cterm"/>
    <property type="match status" value="1"/>
</dbReference>
<evidence type="ECO:0000256" key="2">
    <source>
        <dbReference type="ARBA" id="ARBA00022840"/>
    </source>
</evidence>
<dbReference type="InterPro" id="IPR029056">
    <property type="entry name" value="Ribokinase-like"/>
</dbReference>
<dbReference type="RefSeq" id="WP_083069982.1">
    <property type="nucleotide sequence ID" value="NZ_NBTM02000001.1"/>
</dbReference>
<dbReference type="PROSITE" id="PS01050">
    <property type="entry name" value="YJEF_C_2"/>
    <property type="match status" value="1"/>
</dbReference>
<comment type="function">
    <text evidence="6">Catalyzes the dehydration of the S-form of NAD(P)HX at the expense of ADP, which is converted to AMP. Together with NAD(P)HX epimerase, which catalyzes the epimerization of the S- and R-forms, the enzyme allows the repair of both epimers of NAD(P)HX, a damaged form of NAD(P)H that is a result of enzymatic or heat-dependent hydration.</text>
</comment>
<dbReference type="AlphaFoldDB" id="A0A2J9PQE4"/>
<dbReference type="Pfam" id="PF01256">
    <property type="entry name" value="Carb_kinase"/>
    <property type="match status" value="1"/>
</dbReference>
<feature type="binding site" evidence="6">
    <location>
        <position position="236"/>
    </location>
    <ligand>
        <name>(6S)-NADPHX</name>
        <dbReference type="ChEBI" id="CHEBI:64076"/>
    </ligand>
</feature>
<evidence type="ECO:0000256" key="4">
    <source>
        <dbReference type="ARBA" id="ARBA00023027"/>
    </source>
</evidence>
<comment type="catalytic activity">
    <reaction evidence="6">
        <text>(6S)-NADHX + ADP = AMP + phosphate + NADH + H(+)</text>
        <dbReference type="Rhea" id="RHEA:32223"/>
        <dbReference type="ChEBI" id="CHEBI:15378"/>
        <dbReference type="ChEBI" id="CHEBI:43474"/>
        <dbReference type="ChEBI" id="CHEBI:57945"/>
        <dbReference type="ChEBI" id="CHEBI:64074"/>
        <dbReference type="ChEBI" id="CHEBI:456215"/>
        <dbReference type="ChEBI" id="CHEBI:456216"/>
        <dbReference type="EC" id="4.2.1.136"/>
    </reaction>
</comment>
<dbReference type="InterPro" id="IPR017953">
    <property type="entry name" value="Carbohydrate_kinase_pred_CS"/>
</dbReference>
<feature type="binding site" evidence="6">
    <location>
        <position position="171"/>
    </location>
    <ligand>
        <name>(6S)-NADPHX</name>
        <dbReference type="ChEBI" id="CHEBI:64076"/>
    </ligand>
</feature>
<evidence type="ECO:0000256" key="1">
    <source>
        <dbReference type="ARBA" id="ARBA00022741"/>
    </source>
</evidence>
<dbReference type="Proteomes" id="UP000192813">
    <property type="component" value="Unassembled WGS sequence"/>
</dbReference>
<dbReference type="GO" id="GO:0052856">
    <property type="term" value="F:NAD(P)HX epimerase activity"/>
    <property type="evidence" value="ECO:0007669"/>
    <property type="project" value="TreeGrafter"/>
</dbReference>
<feature type="domain" description="YjeF C-terminal" evidence="7">
    <location>
        <begin position="11"/>
        <end position="293"/>
    </location>
</feature>
<comment type="caution">
    <text evidence="8">The sequence shown here is derived from an EMBL/GenBank/DDBJ whole genome shotgun (WGS) entry which is preliminary data.</text>
</comment>
<dbReference type="PANTHER" id="PTHR12592">
    <property type="entry name" value="ATP-DEPENDENT (S)-NAD(P)H-HYDRATE DEHYDRATASE FAMILY MEMBER"/>
    <property type="match status" value="1"/>
</dbReference>
<dbReference type="EC" id="4.2.1.136" evidence="6"/>
<feature type="binding site" evidence="6">
    <location>
        <begin position="205"/>
        <end position="209"/>
    </location>
    <ligand>
        <name>AMP</name>
        <dbReference type="ChEBI" id="CHEBI:456215"/>
    </ligand>
</feature>
<keyword evidence="4 6" id="KW-0520">NAD</keyword>
<keyword evidence="5 6" id="KW-0456">Lyase</keyword>
<dbReference type="GO" id="GO:0046496">
    <property type="term" value="P:nicotinamide nucleotide metabolic process"/>
    <property type="evidence" value="ECO:0007669"/>
    <property type="project" value="UniProtKB-UniRule"/>
</dbReference>